<gene>
    <name evidence="2" type="ORF">NDU88_005313</name>
</gene>
<comment type="caution">
    <text evidence="2">The sequence shown here is derived from an EMBL/GenBank/DDBJ whole genome shotgun (WGS) entry which is preliminary data.</text>
</comment>
<sequence length="98" mass="10742">MEQPGSTNGRATSTAISGWIDMAQKMVKSAKAPHYSRGKPNTAPGANMRDWKQPPLSQMARIREHRAGGQSGLAMEKELPQMWRPQQDVGCQDDAVGH</sequence>
<evidence type="ECO:0000256" key="1">
    <source>
        <dbReference type="SAM" id="MobiDB-lite"/>
    </source>
</evidence>
<keyword evidence="3" id="KW-1185">Reference proteome</keyword>
<dbReference type="AlphaFoldDB" id="A0AAV7N049"/>
<dbReference type="EMBL" id="JANPWB010000013">
    <property type="protein sequence ID" value="KAJ1107927.1"/>
    <property type="molecule type" value="Genomic_DNA"/>
</dbReference>
<name>A0AAV7N049_PLEWA</name>
<reference evidence="2" key="1">
    <citation type="journal article" date="2022" name="bioRxiv">
        <title>Sequencing and chromosome-scale assembly of the giantPleurodeles waltlgenome.</title>
        <authorList>
            <person name="Brown T."/>
            <person name="Elewa A."/>
            <person name="Iarovenko S."/>
            <person name="Subramanian E."/>
            <person name="Araus A.J."/>
            <person name="Petzold A."/>
            <person name="Susuki M."/>
            <person name="Suzuki K.-i.T."/>
            <person name="Hayashi T."/>
            <person name="Toyoda A."/>
            <person name="Oliveira C."/>
            <person name="Osipova E."/>
            <person name="Leigh N.D."/>
            <person name="Simon A."/>
            <person name="Yun M.H."/>
        </authorList>
    </citation>
    <scope>NUCLEOTIDE SEQUENCE</scope>
    <source>
        <strain evidence="2">20211129_DDA</strain>
        <tissue evidence="2">Liver</tissue>
    </source>
</reference>
<accession>A0AAV7N049</accession>
<evidence type="ECO:0000313" key="2">
    <source>
        <dbReference type="EMBL" id="KAJ1107927.1"/>
    </source>
</evidence>
<evidence type="ECO:0000313" key="3">
    <source>
        <dbReference type="Proteomes" id="UP001066276"/>
    </source>
</evidence>
<protein>
    <submittedName>
        <fullName evidence="2">Uncharacterized protein</fullName>
    </submittedName>
</protein>
<proteinExistence type="predicted"/>
<dbReference type="Proteomes" id="UP001066276">
    <property type="component" value="Chromosome 9"/>
</dbReference>
<feature type="region of interest" description="Disordered" evidence="1">
    <location>
        <begin position="29"/>
        <end position="98"/>
    </location>
</feature>
<organism evidence="2 3">
    <name type="scientific">Pleurodeles waltl</name>
    <name type="common">Iberian ribbed newt</name>
    <dbReference type="NCBI Taxonomy" id="8319"/>
    <lineage>
        <taxon>Eukaryota</taxon>
        <taxon>Metazoa</taxon>
        <taxon>Chordata</taxon>
        <taxon>Craniata</taxon>
        <taxon>Vertebrata</taxon>
        <taxon>Euteleostomi</taxon>
        <taxon>Amphibia</taxon>
        <taxon>Batrachia</taxon>
        <taxon>Caudata</taxon>
        <taxon>Salamandroidea</taxon>
        <taxon>Salamandridae</taxon>
        <taxon>Pleurodelinae</taxon>
        <taxon>Pleurodeles</taxon>
    </lineage>
</organism>